<sequence length="565" mass="65104">MGFFKRHILFRLKNVLLTKAYRMNLLTLEVLCAFCIVPFKISWEEEKVVEVRGTLRRNVTKLLYLFHFVKTVHYLVGLGLRMAGLQVGPSGEYVMTDKLLDYGWLGPIMCTILFRFELTRKSKETVAMMNDAHTLEREAEKEGAMGEASFIEKMAFFKRQVMFRLRNVLLTKAYRMNLLTLEVLCAFCIVPFKISWKEEKVIGVRGRLRRTVTKLLYLFHFGKTVHYLVGLLLRMAGLQVGPSGEYVMTDKLLDYGWLGPIMCTILFRFELTRKSKETVEMMNEAHNLEKEAAKEGLDTVYTQGFFGKAWQVHTLMIYLALFSAPMTVGIFSTLNPCEPCFISWQFLACNSTTWAPSTPEEKIILLISGFIETMFWYQVMGVGVLANLATMFYLTLSLKTFMLRAAKTKIASFGEVKLHYYRRYQVYSTLMNYCMSHVVTPAMIWAWTTILIISWYTLLRYFGRVSFALYTIHAQFAINGMVCLLTEFKIAGDSYDASLNLLSAWRYSVGKSANIKLSKRWLKSCAPLKVRVGATNYFERSTPMIIGSFCVEQVINLILAEKKHL</sequence>
<organism evidence="2 3">
    <name type="scientific">Folsomia candida</name>
    <name type="common">Springtail</name>
    <dbReference type="NCBI Taxonomy" id="158441"/>
    <lineage>
        <taxon>Eukaryota</taxon>
        <taxon>Metazoa</taxon>
        <taxon>Ecdysozoa</taxon>
        <taxon>Arthropoda</taxon>
        <taxon>Hexapoda</taxon>
        <taxon>Collembola</taxon>
        <taxon>Entomobryomorpha</taxon>
        <taxon>Isotomoidea</taxon>
        <taxon>Isotomidae</taxon>
        <taxon>Proisotominae</taxon>
        <taxon>Folsomia</taxon>
    </lineage>
</organism>
<proteinExistence type="predicted"/>
<feature type="transmembrane region" description="Helical" evidence="1">
    <location>
        <begin position="430"/>
        <end position="455"/>
    </location>
</feature>
<feature type="transmembrane region" description="Helical" evidence="1">
    <location>
        <begin position="255"/>
        <end position="271"/>
    </location>
</feature>
<dbReference type="EMBL" id="LNIX01000001">
    <property type="protein sequence ID" value="OXA63811.1"/>
    <property type="molecule type" value="Genomic_DNA"/>
</dbReference>
<evidence type="ECO:0000256" key="1">
    <source>
        <dbReference type="SAM" id="Phobius"/>
    </source>
</evidence>
<feature type="transmembrane region" description="Helical" evidence="1">
    <location>
        <begin position="215"/>
        <end position="235"/>
    </location>
</feature>
<evidence type="ECO:0000313" key="3">
    <source>
        <dbReference type="Proteomes" id="UP000198287"/>
    </source>
</evidence>
<keyword evidence="1" id="KW-0472">Membrane</keyword>
<keyword evidence="1" id="KW-1133">Transmembrane helix</keyword>
<dbReference type="AlphaFoldDB" id="A0A226F3P7"/>
<reference evidence="2 3" key="1">
    <citation type="submission" date="2015-12" db="EMBL/GenBank/DDBJ databases">
        <title>The genome of Folsomia candida.</title>
        <authorList>
            <person name="Faddeeva A."/>
            <person name="Derks M.F."/>
            <person name="Anvar Y."/>
            <person name="Smit S."/>
            <person name="Van Straalen N."/>
            <person name="Roelofs D."/>
        </authorList>
    </citation>
    <scope>NUCLEOTIDE SEQUENCE [LARGE SCALE GENOMIC DNA]</scope>
    <source>
        <strain evidence="2 3">VU population</strain>
        <tissue evidence="2">Whole body</tissue>
    </source>
</reference>
<name>A0A226F3P7_FOLCA</name>
<feature type="transmembrane region" description="Helical" evidence="1">
    <location>
        <begin position="102"/>
        <end position="118"/>
    </location>
</feature>
<feature type="transmembrane region" description="Helical" evidence="1">
    <location>
        <begin position="375"/>
        <end position="396"/>
    </location>
</feature>
<feature type="transmembrane region" description="Helical" evidence="1">
    <location>
        <begin position="315"/>
        <end position="334"/>
    </location>
</feature>
<accession>A0A226F3P7</accession>
<keyword evidence="3" id="KW-1185">Reference proteome</keyword>
<dbReference type="Proteomes" id="UP000198287">
    <property type="component" value="Unassembled WGS sequence"/>
</dbReference>
<gene>
    <name evidence="2" type="ORF">Fcan01_00273</name>
</gene>
<protein>
    <submittedName>
        <fullName evidence="2">Uncharacterized protein</fullName>
    </submittedName>
</protein>
<comment type="caution">
    <text evidence="2">The sequence shown here is derived from an EMBL/GenBank/DDBJ whole genome shotgun (WGS) entry which is preliminary data.</text>
</comment>
<evidence type="ECO:0000313" key="2">
    <source>
        <dbReference type="EMBL" id="OXA63811.1"/>
    </source>
</evidence>
<feature type="transmembrane region" description="Helical" evidence="1">
    <location>
        <begin position="20"/>
        <end position="41"/>
    </location>
</feature>
<keyword evidence="1" id="KW-0812">Transmembrane</keyword>
<feature type="transmembrane region" description="Helical" evidence="1">
    <location>
        <begin position="62"/>
        <end position="82"/>
    </location>
</feature>